<evidence type="ECO:0000313" key="1">
    <source>
        <dbReference type="EMBL" id="DAD96420.1"/>
    </source>
</evidence>
<sequence>MAIVGITLDRKNPAFTADDFTFWMPQFTKYIATAEGQKAFAKIYTLVNDRIFYSIFGADWELAMSYAIAHYLTLIGQQQQAPSGPTLGEIAGGGVTRGVLAQANIGEFGKSYDLSKTMLDTPDAMFWNQTSYGSSLMTLLKTKAIPSIFVVTSNPIPDDPYQRFMKDKLKNAAAASDIREGKEAMGLSGIKIIGNIPDYTGK</sequence>
<dbReference type="EMBL" id="BK015217">
    <property type="protein sequence ID" value="DAD96420.1"/>
    <property type="molecule type" value="Genomic_DNA"/>
</dbReference>
<proteinExistence type="predicted"/>
<accession>A0A8S5NPW1</accession>
<reference evidence="1" key="1">
    <citation type="journal article" date="2021" name="Proc. Natl. Acad. Sci. U.S.A.">
        <title>A Catalog of Tens of Thousands of Viruses from Human Metagenomes Reveals Hidden Associations with Chronic Diseases.</title>
        <authorList>
            <person name="Tisza M.J."/>
            <person name="Buck C.B."/>
        </authorList>
    </citation>
    <scope>NUCLEOTIDE SEQUENCE</scope>
    <source>
        <strain evidence="1">Ctj3P51</strain>
    </source>
</reference>
<name>A0A8S5NPW1_9CAUD</name>
<dbReference type="Pfam" id="PF13262">
    <property type="entry name" value="DUF4054"/>
    <property type="match status" value="1"/>
</dbReference>
<organism evidence="1">
    <name type="scientific">Myoviridae sp. ctj3P51</name>
    <dbReference type="NCBI Taxonomy" id="2826687"/>
    <lineage>
        <taxon>Viruses</taxon>
        <taxon>Duplodnaviria</taxon>
        <taxon>Heunggongvirae</taxon>
        <taxon>Uroviricota</taxon>
        <taxon>Caudoviricetes</taxon>
    </lineage>
</organism>
<protein>
    <submittedName>
        <fullName evidence="1">Head to tail adaptor</fullName>
    </submittedName>
</protein>
<dbReference type="InterPro" id="IPR025127">
    <property type="entry name" value="DUF4054"/>
</dbReference>